<dbReference type="EMBL" id="LR797137">
    <property type="protein sequence ID" value="CAB4189379.1"/>
    <property type="molecule type" value="Genomic_DNA"/>
</dbReference>
<reference evidence="3" key="1">
    <citation type="submission" date="2020-05" db="EMBL/GenBank/DDBJ databases">
        <authorList>
            <person name="Chiriac C."/>
            <person name="Salcher M."/>
            <person name="Ghai R."/>
            <person name="Kavagutti S V."/>
        </authorList>
    </citation>
    <scope>NUCLEOTIDE SEQUENCE</scope>
</reference>
<dbReference type="EMBL" id="LR798462">
    <property type="protein sequence ID" value="CAB5238919.1"/>
    <property type="molecule type" value="Genomic_DNA"/>
</dbReference>
<feature type="region of interest" description="Disordered" evidence="1">
    <location>
        <begin position="141"/>
        <end position="337"/>
    </location>
</feature>
<feature type="compositionally biased region" description="Basic and acidic residues" evidence="1">
    <location>
        <begin position="1"/>
        <end position="10"/>
    </location>
</feature>
<protein>
    <submittedName>
        <fullName evidence="3">Uncharacterized protein</fullName>
    </submittedName>
</protein>
<gene>
    <name evidence="3" type="ORF">UFOVP1186_34</name>
    <name evidence="4" type="ORF">UFOVP1234_24</name>
    <name evidence="5" type="ORF">UFOVP1487_37</name>
    <name evidence="6" type="ORF">UFOVP1574_17</name>
    <name evidence="2" type="ORF">UFOVP959_29</name>
</gene>
<feature type="compositionally biased region" description="Polar residues" evidence="1">
    <location>
        <begin position="218"/>
        <end position="233"/>
    </location>
</feature>
<proteinExistence type="predicted"/>
<feature type="compositionally biased region" description="Low complexity" evidence="1">
    <location>
        <begin position="37"/>
        <end position="54"/>
    </location>
</feature>
<feature type="compositionally biased region" description="Polar residues" evidence="1">
    <location>
        <begin position="326"/>
        <end position="337"/>
    </location>
</feature>
<evidence type="ECO:0000256" key="1">
    <source>
        <dbReference type="SAM" id="MobiDB-lite"/>
    </source>
</evidence>
<name>A0A6J5QXH8_9CAUD</name>
<evidence type="ECO:0000313" key="3">
    <source>
        <dbReference type="EMBL" id="CAB4189379.1"/>
    </source>
</evidence>
<feature type="compositionally biased region" description="Low complexity" evidence="1">
    <location>
        <begin position="312"/>
        <end position="323"/>
    </location>
</feature>
<dbReference type="PRINTS" id="PR01217">
    <property type="entry name" value="PRICHEXTENSN"/>
</dbReference>
<feature type="region of interest" description="Disordered" evidence="1">
    <location>
        <begin position="1"/>
        <end position="55"/>
    </location>
</feature>
<sequence length="337" mass="36543">MLRSSSDHRSQPRAPSRSLRVCRRRVPASVSQPRPGRGSPRQAQSPSSRPPGAACCRTVAPRVLRARVHRPVNVVMAQVPRFTRHDHFAAPRTHRHPSIHKNLRLPAGPLMRHTVPPSCRPTPTSHQKDLRAHFRRLRKTTLTCTSDDITPPPAHPRTPEPSAPPPTATPKQSTRPPPPPSAHQRDDRTPAQPPEPSQQAASPHEPAEQPACPPSSNNPPRTAHSHATTASSETPTPRPQPPPGALDRHASQRATARVHAPHETHTNTAGPTTPDRHSTSPTNTEAHAATTSHRPNRQQHEPSPTTPPAPDTAPTTHATPQPAGQEHQTVSSRGGIF</sequence>
<feature type="compositionally biased region" description="Polar residues" evidence="1">
    <location>
        <begin position="279"/>
        <end position="293"/>
    </location>
</feature>
<dbReference type="EMBL" id="LR797183">
    <property type="protein sequence ID" value="CAB4192387.1"/>
    <property type="molecule type" value="Genomic_DNA"/>
</dbReference>
<feature type="compositionally biased region" description="Pro residues" evidence="1">
    <location>
        <begin position="150"/>
        <end position="168"/>
    </location>
</feature>
<accession>A0A6J5QXH8</accession>
<evidence type="ECO:0000313" key="5">
    <source>
        <dbReference type="EMBL" id="CAB4215664.1"/>
    </source>
</evidence>
<dbReference type="EMBL" id="LR796907">
    <property type="protein sequence ID" value="CAB4174173.1"/>
    <property type="molecule type" value="Genomic_DNA"/>
</dbReference>
<organism evidence="3">
    <name type="scientific">uncultured Caudovirales phage</name>
    <dbReference type="NCBI Taxonomy" id="2100421"/>
    <lineage>
        <taxon>Viruses</taxon>
        <taxon>Duplodnaviria</taxon>
        <taxon>Heunggongvirae</taxon>
        <taxon>Uroviricota</taxon>
        <taxon>Caudoviricetes</taxon>
        <taxon>Peduoviridae</taxon>
        <taxon>Maltschvirus</taxon>
        <taxon>Maltschvirus maltsch</taxon>
    </lineage>
</organism>
<evidence type="ECO:0000313" key="4">
    <source>
        <dbReference type="EMBL" id="CAB4192387.1"/>
    </source>
</evidence>
<dbReference type="EMBL" id="LR797422">
    <property type="protein sequence ID" value="CAB4215664.1"/>
    <property type="molecule type" value="Genomic_DNA"/>
</dbReference>
<evidence type="ECO:0000313" key="6">
    <source>
        <dbReference type="EMBL" id="CAB5238919.1"/>
    </source>
</evidence>
<evidence type="ECO:0000313" key="2">
    <source>
        <dbReference type="EMBL" id="CAB4174173.1"/>
    </source>
</evidence>